<dbReference type="Proteomes" id="UP000027265">
    <property type="component" value="Unassembled WGS sequence"/>
</dbReference>
<feature type="compositionally biased region" description="Polar residues" evidence="1">
    <location>
        <begin position="164"/>
        <end position="174"/>
    </location>
</feature>
<feature type="compositionally biased region" description="Pro residues" evidence="1">
    <location>
        <begin position="175"/>
        <end position="187"/>
    </location>
</feature>
<feature type="compositionally biased region" description="Low complexity" evidence="1">
    <location>
        <begin position="56"/>
        <end position="72"/>
    </location>
</feature>
<keyword evidence="3" id="KW-1185">Reference proteome</keyword>
<reference evidence="3" key="1">
    <citation type="journal article" date="2014" name="Proc. Natl. Acad. Sci. U.S.A.">
        <title>Extensive sampling of basidiomycete genomes demonstrates inadequacy of the white-rot/brown-rot paradigm for wood decay fungi.</title>
        <authorList>
            <person name="Riley R."/>
            <person name="Salamov A.A."/>
            <person name="Brown D.W."/>
            <person name="Nagy L.G."/>
            <person name="Floudas D."/>
            <person name="Held B.W."/>
            <person name="Levasseur A."/>
            <person name="Lombard V."/>
            <person name="Morin E."/>
            <person name="Otillar R."/>
            <person name="Lindquist E.A."/>
            <person name="Sun H."/>
            <person name="LaButti K.M."/>
            <person name="Schmutz J."/>
            <person name="Jabbour D."/>
            <person name="Luo H."/>
            <person name="Baker S.E."/>
            <person name="Pisabarro A.G."/>
            <person name="Walton J.D."/>
            <person name="Blanchette R.A."/>
            <person name="Henrissat B."/>
            <person name="Martin F."/>
            <person name="Cullen D."/>
            <person name="Hibbett D.S."/>
            <person name="Grigoriev I.V."/>
        </authorList>
    </citation>
    <scope>NUCLEOTIDE SEQUENCE [LARGE SCALE GENOMIC DNA]</scope>
    <source>
        <strain evidence="3">MUCL 33604</strain>
    </source>
</reference>
<evidence type="ECO:0000313" key="2">
    <source>
        <dbReference type="EMBL" id="KDQ61468.1"/>
    </source>
</evidence>
<feature type="compositionally biased region" description="Polar residues" evidence="1">
    <location>
        <begin position="75"/>
        <end position="86"/>
    </location>
</feature>
<proteinExistence type="predicted"/>
<accession>A0A067Q349</accession>
<organism evidence="2 3">
    <name type="scientific">Jaapia argillacea MUCL 33604</name>
    <dbReference type="NCBI Taxonomy" id="933084"/>
    <lineage>
        <taxon>Eukaryota</taxon>
        <taxon>Fungi</taxon>
        <taxon>Dikarya</taxon>
        <taxon>Basidiomycota</taxon>
        <taxon>Agaricomycotina</taxon>
        <taxon>Agaricomycetes</taxon>
        <taxon>Agaricomycetidae</taxon>
        <taxon>Jaapiales</taxon>
        <taxon>Jaapiaceae</taxon>
        <taxon>Jaapia</taxon>
    </lineage>
</organism>
<feature type="region of interest" description="Disordered" evidence="1">
    <location>
        <begin position="43"/>
        <end position="113"/>
    </location>
</feature>
<dbReference type="InParanoid" id="A0A067Q349"/>
<protein>
    <submittedName>
        <fullName evidence="2">Uncharacterized protein</fullName>
    </submittedName>
</protein>
<dbReference type="HOGENOM" id="CLU_966646_0_0_1"/>
<dbReference type="AlphaFoldDB" id="A0A067Q349"/>
<sequence>MAMLFKNLSILRAKHKARSWRDNGEEEWSGDERVEAPSWMRAPPPGYDPTIPQHDLLPSISSSPRSMTSSLPIQYHTSHTHPNTYPNPYLSPSGYGPPLSSSSGYSPLSSPSTSPFANVAPLPVYSANPSPPTYSQDLPGFPSSWGSYASQSQPPQQGSGLQLFQHTPPQSSPLASPPVSYPTPTPFHTPTSNTAKQVKLTFINTRNHAVTLYWSHPVNQRLTSAVIVKGYGGKVVVQCGPGQVWVGRRGEFGEGQGWESGVGQMWVGGEGEGVGAWVAAEVDARVLL</sequence>
<dbReference type="EMBL" id="KL197712">
    <property type="protein sequence ID" value="KDQ61468.1"/>
    <property type="molecule type" value="Genomic_DNA"/>
</dbReference>
<evidence type="ECO:0000256" key="1">
    <source>
        <dbReference type="SAM" id="MobiDB-lite"/>
    </source>
</evidence>
<evidence type="ECO:0000313" key="3">
    <source>
        <dbReference type="Proteomes" id="UP000027265"/>
    </source>
</evidence>
<name>A0A067Q349_9AGAM</name>
<gene>
    <name evidence="2" type="ORF">JAAARDRAFT_511165</name>
</gene>
<feature type="compositionally biased region" description="Low complexity" evidence="1">
    <location>
        <begin position="150"/>
        <end position="163"/>
    </location>
</feature>
<feature type="region of interest" description="Disordered" evidence="1">
    <location>
        <begin position="130"/>
        <end position="193"/>
    </location>
</feature>
<feature type="compositionally biased region" description="Low complexity" evidence="1">
    <location>
        <begin position="88"/>
        <end position="113"/>
    </location>
</feature>